<dbReference type="Proteomes" id="UP001059844">
    <property type="component" value="Chromosome"/>
</dbReference>
<name>A0ABY5INU3_9FLAO</name>
<protein>
    <submittedName>
        <fullName evidence="1">Transcriptional regulator</fullName>
    </submittedName>
</protein>
<dbReference type="RefSeq" id="WP_256549564.1">
    <property type="nucleotide sequence ID" value="NZ_CP101751.1"/>
</dbReference>
<keyword evidence="2" id="KW-1185">Reference proteome</keyword>
<gene>
    <name evidence="1" type="ORF">NOX80_09640</name>
</gene>
<evidence type="ECO:0000313" key="2">
    <source>
        <dbReference type="Proteomes" id="UP001059844"/>
    </source>
</evidence>
<evidence type="ECO:0000313" key="1">
    <source>
        <dbReference type="EMBL" id="UUC43895.1"/>
    </source>
</evidence>
<proteinExistence type="predicted"/>
<dbReference type="InterPro" id="IPR036390">
    <property type="entry name" value="WH_DNA-bd_sf"/>
</dbReference>
<dbReference type="InterPro" id="IPR036388">
    <property type="entry name" value="WH-like_DNA-bd_sf"/>
</dbReference>
<sequence>MKIKLPEHERALWLLKTKGPLSIIALAKELDVTTEGARFNILKLASEGLVVSESISKGRGRPQQIWSLTQLGNSRFPDTHADLTVKLIQKTKEILGEKALDAVIEAHTNEVKNKYIEAVSGVADLEKRIQILSEIRNNEGYMAGYVQEEDHFILYENHCPICAAAAVCQGFCRSELETFQSVLGKKVQVERLDHMLSGGTRCTYKITAEKKE</sequence>
<organism evidence="1 2">
    <name type="scientific">Flavobacterium cerinum</name>
    <dbReference type="NCBI Taxonomy" id="2502784"/>
    <lineage>
        <taxon>Bacteria</taxon>
        <taxon>Pseudomonadati</taxon>
        <taxon>Bacteroidota</taxon>
        <taxon>Flavobacteriia</taxon>
        <taxon>Flavobacteriales</taxon>
        <taxon>Flavobacteriaceae</taxon>
        <taxon>Flavobacterium</taxon>
    </lineage>
</organism>
<dbReference type="EMBL" id="CP101751">
    <property type="protein sequence ID" value="UUC43895.1"/>
    <property type="molecule type" value="Genomic_DNA"/>
</dbReference>
<reference evidence="1" key="1">
    <citation type="submission" date="2022-07" db="EMBL/GenBank/DDBJ databases">
        <title>Isolation, identification, and degradation of a PFOSA degrading strain from sewage treatment plant.</title>
        <authorList>
            <person name="Zhang L."/>
            <person name="Huo Y."/>
        </authorList>
    </citation>
    <scope>NUCLEOTIDE SEQUENCE</scope>
    <source>
        <strain evidence="1">C1</strain>
    </source>
</reference>
<accession>A0ABY5INU3</accession>
<dbReference type="SUPFAM" id="SSF46785">
    <property type="entry name" value="Winged helix' DNA-binding domain"/>
    <property type="match status" value="1"/>
</dbReference>
<dbReference type="Gene3D" id="1.10.10.10">
    <property type="entry name" value="Winged helix-like DNA-binding domain superfamily/Winged helix DNA-binding domain"/>
    <property type="match status" value="1"/>
</dbReference>